<dbReference type="RefSeq" id="WP_281802334.1">
    <property type="nucleotide sequence ID" value="NZ_BSEC01000001.1"/>
</dbReference>
<dbReference type="Proteomes" id="UP001144323">
    <property type="component" value="Unassembled WGS sequence"/>
</dbReference>
<dbReference type="PROSITE" id="PS50075">
    <property type="entry name" value="CARRIER"/>
    <property type="match status" value="1"/>
</dbReference>
<evidence type="ECO:0000259" key="1">
    <source>
        <dbReference type="PROSITE" id="PS50075"/>
    </source>
</evidence>
<proteinExistence type="predicted"/>
<dbReference type="EMBL" id="BSEC01000001">
    <property type="protein sequence ID" value="GLI92860.1"/>
    <property type="molecule type" value="Genomic_DNA"/>
</dbReference>
<reference evidence="2" key="1">
    <citation type="journal article" date="2023" name="Int. J. Syst. Evol. Microbiol.">
        <title>Methylocystis iwaonis sp. nov., a type II methane-oxidizing bacterium from surface soil of a rice paddy field in Japan, and emended description of the genus Methylocystis (ex Whittenbury et al. 1970) Bowman et al. 1993.</title>
        <authorList>
            <person name="Kaise H."/>
            <person name="Sawadogo J.B."/>
            <person name="Alam M.S."/>
            <person name="Ueno C."/>
            <person name="Dianou D."/>
            <person name="Shinjo R."/>
            <person name="Asakawa S."/>
        </authorList>
    </citation>
    <scope>NUCLEOTIDE SEQUENCE</scope>
    <source>
        <strain evidence="2">LMG27198</strain>
    </source>
</reference>
<keyword evidence="3" id="KW-1185">Reference proteome</keyword>
<organism evidence="2 3">
    <name type="scientific">Methylocystis echinoides</name>
    <dbReference type="NCBI Taxonomy" id="29468"/>
    <lineage>
        <taxon>Bacteria</taxon>
        <taxon>Pseudomonadati</taxon>
        <taxon>Pseudomonadota</taxon>
        <taxon>Alphaproteobacteria</taxon>
        <taxon>Hyphomicrobiales</taxon>
        <taxon>Methylocystaceae</taxon>
        <taxon>Methylocystis</taxon>
    </lineage>
</organism>
<accession>A0A9W6GTX3</accession>
<dbReference type="InterPro" id="IPR036736">
    <property type="entry name" value="ACP-like_sf"/>
</dbReference>
<sequence>MSVSQPETDGRIQSLLCPLIGNPDSIARHQDLRELGLTSMQMVNLMLSIEAEFDLTIPPSKLVPANFRTIESIESLVRELRH</sequence>
<dbReference type="AlphaFoldDB" id="A0A9W6GTX3"/>
<comment type="caution">
    <text evidence="2">The sequence shown here is derived from an EMBL/GenBank/DDBJ whole genome shotgun (WGS) entry which is preliminary data.</text>
</comment>
<dbReference type="Pfam" id="PF00550">
    <property type="entry name" value="PP-binding"/>
    <property type="match status" value="1"/>
</dbReference>
<evidence type="ECO:0000313" key="2">
    <source>
        <dbReference type="EMBL" id="GLI92860.1"/>
    </source>
</evidence>
<protein>
    <recommendedName>
        <fullName evidence="1">Carrier domain-containing protein</fullName>
    </recommendedName>
</protein>
<gene>
    <name evidence="2" type="ORF">LMG27198_18520</name>
</gene>
<dbReference type="Gene3D" id="1.10.1200.10">
    <property type="entry name" value="ACP-like"/>
    <property type="match status" value="1"/>
</dbReference>
<dbReference type="InterPro" id="IPR009081">
    <property type="entry name" value="PP-bd_ACP"/>
</dbReference>
<dbReference type="SUPFAM" id="SSF47336">
    <property type="entry name" value="ACP-like"/>
    <property type="match status" value="1"/>
</dbReference>
<feature type="domain" description="Carrier" evidence="1">
    <location>
        <begin position="3"/>
        <end position="81"/>
    </location>
</feature>
<name>A0A9W6GTX3_9HYPH</name>
<evidence type="ECO:0000313" key="3">
    <source>
        <dbReference type="Proteomes" id="UP001144323"/>
    </source>
</evidence>